<dbReference type="Pfam" id="PF13509">
    <property type="entry name" value="S1_2"/>
    <property type="match status" value="1"/>
</dbReference>
<dbReference type="Gene3D" id="1.10.10.10">
    <property type="entry name" value="Winged helix-like DNA-binding domain superfamily/Winged helix DNA-binding domain"/>
    <property type="match status" value="1"/>
</dbReference>
<dbReference type="EMBL" id="CP000142">
    <property type="protein sequence ID" value="ABA89883.1"/>
    <property type="molecule type" value="Genomic_DNA"/>
</dbReference>
<keyword evidence="5" id="KW-1185">Reference proteome</keyword>
<reference evidence="4 5" key="2">
    <citation type="journal article" date="2012" name="BMC Genomics">
        <title>The genome of Pelobacter carbinolicus reveals surprising metabolic capabilities and physiological features.</title>
        <authorList>
            <person name="Aklujkar M."/>
            <person name="Haveman S.A."/>
            <person name="Didonato R.Jr."/>
            <person name="Chertkov O."/>
            <person name="Han C.S."/>
            <person name="Land M.L."/>
            <person name="Brown P."/>
            <person name="Lovley D.R."/>
        </authorList>
    </citation>
    <scope>NUCLEOTIDE SEQUENCE [LARGE SCALE GENOMIC DNA]</scope>
    <source>
        <strain evidence="5">DSM 2380 / NBRC 103641 / GraBd1</strain>
    </source>
</reference>
<feature type="domain" description="Conserved virulence factor B first S1" evidence="2">
    <location>
        <begin position="4"/>
        <end position="61"/>
    </location>
</feature>
<dbReference type="AlphaFoldDB" id="Q3A174"/>
<evidence type="ECO:0000313" key="4">
    <source>
        <dbReference type="EMBL" id="ABA89883.1"/>
    </source>
</evidence>
<dbReference type="InterPro" id="IPR012340">
    <property type="entry name" value="NA-bd_OB-fold"/>
</dbReference>
<dbReference type="PANTHER" id="PTHR37296:SF1">
    <property type="entry name" value="CONSERVED VIRULENCE FACTOR B"/>
    <property type="match status" value="1"/>
</dbReference>
<organism evidence="4 5">
    <name type="scientific">Syntrophotalea carbinolica (strain DSM 2380 / NBRC 103641 / GraBd1)</name>
    <name type="common">Pelobacter carbinolicus</name>
    <dbReference type="NCBI Taxonomy" id="338963"/>
    <lineage>
        <taxon>Bacteria</taxon>
        <taxon>Pseudomonadati</taxon>
        <taxon>Thermodesulfobacteriota</taxon>
        <taxon>Desulfuromonadia</taxon>
        <taxon>Desulfuromonadales</taxon>
        <taxon>Syntrophotaleaceae</taxon>
        <taxon>Syntrophotalea</taxon>
    </lineage>
</organism>
<proteinExistence type="inferred from homology"/>
<dbReference type="HOGENOM" id="CLU_064885_1_0_7"/>
<evidence type="ECO:0000256" key="1">
    <source>
        <dbReference type="PIRNR" id="PIRNR012524"/>
    </source>
</evidence>
<name>Q3A174_SYNC1</name>
<evidence type="ECO:0000259" key="2">
    <source>
        <dbReference type="Pfam" id="PF13509"/>
    </source>
</evidence>
<dbReference type="InterPro" id="IPR039566">
    <property type="entry name" value="CvfB_S1_st"/>
</dbReference>
<dbReference type="InterPro" id="IPR040764">
    <property type="entry name" value="CvfB_WH"/>
</dbReference>
<evidence type="ECO:0008006" key="6">
    <source>
        <dbReference type="Google" id="ProtNLM"/>
    </source>
</evidence>
<dbReference type="InterPro" id="IPR014464">
    <property type="entry name" value="CvfB_fam"/>
</dbReference>
<dbReference type="PIRSF" id="PIRSF012524">
    <property type="entry name" value="YitL_S1"/>
    <property type="match status" value="1"/>
</dbReference>
<dbReference type="Proteomes" id="UP000002534">
    <property type="component" value="Chromosome"/>
</dbReference>
<feature type="domain" description="Conserved virulence factor B-like winged helix" evidence="3">
    <location>
        <begin position="215"/>
        <end position="271"/>
    </location>
</feature>
<gene>
    <name evidence="4" type="ordered locus">Pcar_2647</name>
</gene>
<dbReference type="Pfam" id="PF17783">
    <property type="entry name" value="WHD_CvfB"/>
    <property type="match status" value="1"/>
</dbReference>
<dbReference type="OrthoDB" id="9801597at2"/>
<dbReference type="RefSeq" id="WP_011342426.1">
    <property type="nucleotide sequence ID" value="NC_007498.2"/>
</dbReference>
<dbReference type="eggNOG" id="COG2996">
    <property type="taxonomic scope" value="Bacteria"/>
</dbReference>
<dbReference type="InterPro" id="IPR036388">
    <property type="entry name" value="WH-like_DNA-bd_sf"/>
</dbReference>
<protein>
    <recommendedName>
        <fullName evidence="6">GntR family transcriptional regulator</fullName>
    </recommendedName>
</protein>
<evidence type="ECO:0000313" key="5">
    <source>
        <dbReference type="Proteomes" id="UP000002534"/>
    </source>
</evidence>
<sequence length="274" mass="31076">MLEIGRVQSLTIDHIDQRGAWLQADETLVLLPARQVPEESRQGSQVEVFLYLHAGEPMATIRQPFAQVGEFALLRVNQADQSGTFLEWGMEKELLVPFSEQPKRMREGQYHMVRVCLDDQGRCFASGRIDRWLEQDHIVLREGQQVEMVLWQFTDLGAKVIVNHRYGALLYRDEIRPDMQPGDRITGFVKTIRRDGKIDVTLQRGGKAATDKAVETLLDALSKTGFLPLHDHSPADVIRKQLGMSKKTFKKAVGGLYKAGRIELMPNGIKLKKS</sequence>
<evidence type="ECO:0000259" key="3">
    <source>
        <dbReference type="Pfam" id="PF17783"/>
    </source>
</evidence>
<dbReference type="PANTHER" id="PTHR37296">
    <property type="entry name" value="CONSERVED VIRULENCE FACTOR B"/>
    <property type="match status" value="1"/>
</dbReference>
<reference evidence="5" key="1">
    <citation type="submission" date="2005-10" db="EMBL/GenBank/DDBJ databases">
        <title>Complete sequence of Pelobacter carbinolicus DSM 2380.</title>
        <authorList>
            <person name="Copeland A."/>
            <person name="Lucas S."/>
            <person name="Lapidus A."/>
            <person name="Barry K."/>
            <person name="Detter J.C."/>
            <person name="Glavina T."/>
            <person name="Hammon N."/>
            <person name="Israni S."/>
            <person name="Pitluck S."/>
            <person name="Chertkov O."/>
            <person name="Schmutz J."/>
            <person name="Larimer F."/>
            <person name="Land M."/>
            <person name="Kyrpides N."/>
            <person name="Ivanova N."/>
            <person name="Richardson P."/>
        </authorList>
    </citation>
    <scope>NUCLEOTIDE SEQUENCE [LARGE SCALE GENOMIC DNA]</scope>
    <source>
        <strain evidence="5">DSM 2380 / NBRC 103641 / GraBd1</strain>
    </source>
</reference>
<comment type="similarity">
    <text evidence="1">Belongs to the CvfB family.</text>
</comment>
<dbReference type="KEGG" id="pca:Pcar_2647"/>
<accession>Q3A174</accession>
<dbReference type="Gene3D" id="2.40.50.140">
    <property type="entry name" value="Nucleic acid-binding proteins"/>
    <property type="match status" value="1"/>
</dbReference>